<feature type="domain" description="RNA polymerase sigma factor 54 core-binding" evidence="11">
    <location>
        <begin position="118"/>
        <end position="284"/>
    </location>
</feature>
<dbReference type="GO" id="GO:0000428">
    <property type="term" value="C:DNA-directed RNA polymerase complex"/>
    <property type="evidence" value="ECO:0007669"/>
    <property type="project" value="UniProtKB-KW"/>
</dbReference>
<dbReference type="PIRSF" id="PIRSF000774">
    <property type="entry name" value="RpoN"/>
    <property type="match status" value="1"/>
</dbReference>
<dbReference type="EMBL" id="WBVX01000064">
    <property type="protein sequence ID" value="KAB2674574.1"/>
    <property type="molecule type" value="Genomic_DNA"/>
</dbReference>
<organism evidence="12 13">
    <name type="scientific">Brucella tritici</name>
    <dbReference type="NCBI Taxonomy" id="94626"/>
    <lineage>
        <taxon>Bacteria</taxon>
        <taxon>Pseudomonadati</taxon>
        <taxon>Pseudomonadota</taxon>
        <taxon>Alphaproteobacteria</taxon>
        <taxon>Hyphomicrobiales</taxon>
        <taxon>Brucellaceae</taxon>
        <taxon>Brucella/Ochrobactrum group</taxon>
        <taxon>Brucella</taxon>
    </lineage>
</organism>
<dbReference type="GO" id="GO:0016779">
    <property type="term" value="F:nucleotidyltransferase activity"/>
    <property type="evidence" value="ECO:0007669"/>
    <property type="project" value="UniProtKB-KW"/>
</dbReference>
<dbReference type="GO" id="GO:0003677">
    <property type="term" value="F:DNA binding"/>
    <property type="evidence" value="ECO:0007669"/>
    <property type="project" value="UniProtKB-KW"/>
</dbReference>
<evidence type="ECO:0000259" key="10">
    <source>
        <dbReference type="Pfam" id="PF04552"/>
    </source>
</evidence>
<proteinExistence type="inferred from homology"/>
<keyword evidence="6 9" id="KW-0731">Sigma factor</keyword>
<dbReference type="AlphaFoldDB" id="A0A6L3Y2V2"/>
<dbReference type="Gene3D" id="1.10.10.60">
    <property type="entry name" value="Homeodomain-like"/>
    <property type="match status" value="1"/>
</dbReference>
<dbReference type="PROSITE" id="PS50044">
    <property type="entry name" value="SIGMA54_3"/>
    <property type="match status" value="1"/>
</dbReference>
<reference evidence="12 13" key="1">
    <citation type="submission" date="2019-09" db="EMBL/GenBank/DDBJ databases">
        <title>Taxonomic organization of the family Brucellaceae based on a phylogenomic approach.</title>
        <authorList>
            <person name="Leclercq S."/>
            <person name="Cloeckaert A."/>
            <person name="Zygmunt M.S."/>
        </authorList>
    </citation>
    <scope>NUCLEOTIDE SEQUENCE [LARGE SCALE GENOMIC DNA]</scope>
    <source>
        <strain evidence="12 13">WS1830</strain>
    </source>
</reference>
<evidence type="ECO:0000256" key="5">
    <source>
        <dbReference type="ARBA" id="ARBA00023015"/>
    </source>
</evidence>
<evidence type="ECO:0000256" key="8">
    <source>
        <dbReference type="ARBA" id="ARBA00023163"/>
    </source>
</evidence>
<keyword evidence="5 9" id="KW-0805">Transcription regulation</keyword>
<dbReference type="InterPro" id="IPR007046">
    <property type="entry name" value="RNA_pol_sigma_54_core-bd"/>
</dbReference>
<evidence type="ECO:0000256" key="4">
    <source>
        <dbReference type="ARBA" id="ARBA00022695"/>
    </source>
</evidence>
<keyword evidence="4 9" id="KW-0548">Nucleotidyltransferase</keyword>
<sequence>MAMSDAWPKNFRFPDRRFIANWRSTAKAKVDMVRAQSPLLARPEAGPKIGPRTGPQAVAATRLLALSADAFLEVLAQEALENPALTLRLNLGEADTEARPRRAFALQNLVGPERTDGAAASQSLFEHVLRQLPLLVRDPALRPLAHVWLEGLEPSGWVSLTSSDVAARVGVNPARAEAVLLLLQDAEPDGLFARDLRECLAIQLRATDELTEDMLGLLANLPLLAAGDLTGLAEILGIGNARLSALIARLRRLNPKPGASFGNGPILTRAPDFLLTYSGEKGWDLKPGRWLQASLELTSPSVRSWAAQLRRTSILAKLTENRERLIFRAAQQAIALQAAVLNGERRWPVPLGLADVARPLGVHETTIGRIRDHVLIGDGQRAVRLRQFFHPAIPNATGPTLTPTELAERIREIRARPSNNGPPSDETIRRMLAGQGIAVSRRTVTKYRSQS</sequence>
<dbReference type="PROSITE" id="PS00718">
    <property type="entry name" value="SIGMA54_2"/>
    <property type="match status" value="1"/>
</dbReference>
<evidence type="ECO:0000256" key="3">
    <source>
        <dbReference type="ARBA" id="ARBA00022679"/>
    </source>
</evidence>
<evidence type="ECO:0000256" key="7">
    <source>
        <dbReference type="ARBA" id="ARBA00023125"/>
    </source>
</evidence>
<dbReference type="GO" id="GO:0016987">
    <property type="term" value="F:sigma factor activity"/>
    <property type="evidence" value="ECO:0007669"/>
    <property type="project" value="UniProtKB-KW"/>
</dbReference>
<keyword evidence="8 9" id="KW-0804">Transcription</keyword>
<protein>
    <recommendedName>
        <fullName evidence="9">RNA polymerase sigma-54 factor</fullName>
    </recommendedName>
</protein>
<evidence type="ECO:0000259" key="11">
    <source>
        <dbReference type="Pfam" id="PF04963"/>
    </source>
</evidence>
<dbReference type="InterPro" id="IPR007634">
    <property type="entry name" value="RNA_pol_sigma_54_DNA-bd"/>
</dbReference>
<dbReference type="InterPro" id="IPR000394">
    <property type="entry name" value="RNA_pol_sigma_54"/>
</dbReference>
<evidence type="ECO:0000256" key="1">
    <source>
        <dbReference type="ARBA" id="ARBA00008798"/>
    </source>
</evidence>
<dbReference type="Proteomes" id="UP000481643">
    <property type="component" value="Unassembled WGS sequence"/>
</dbReference>
<dbReference type="GO" id="GO:0001216">
    <property type="term" value="F:DNA-binding transcription activator activity"/>
    <property type="evidence" value="ECO:0007669"/>
    <property type="project" value="InterPro"/>
</dbReference>
<dbReference type="Pfam" id="PF04963">
    <property type="entry name" value="Sigma54_CBD"/>
    <property type="match status" value="1"/>
</dbReference>
<dbReference type="Gene3D" id="1.10.10.1330">
    <property type="entry name" value="RNA polymerase sigma-54 factor, core-binding domain"/>
    <property type="match status" value="1"/>
</dbReference>
<gene>
    <name evidence="12" type="ORF">F9L08_28445</name>
</gene>
<evidence type="ECO:0000256" key="2">
    <source>
        <dbReference type="ARBA" id="ARBA00022478"/>
    </source>
</evidence>
<comment type="function">
    <text evidence="9">Sigma factors are initiation factors that promote the attachment of RNA polymerase to specific initiation sites and are then released.</text>
</comment>
<dbReference type="PRINTS" id="PR00045">
    <property type="entry name" value="SIGMA54FCT"/>
</dbReference>
<evidence type="ECO:0000313" key="13">
    <source>
        <dbReference type="Proteomes" id="UP000481643"/>
    </source>
</evidence>
<keyword evidence="2 9" id="KW-0240">DNA-directed RNA polymerase</keyword>
<name>A0A6L3Y2V2_9HYPH</name>
<keyword evidence="3 9" id="KW-0808">Transferase</keyword>
<accession>A0A6L3Y2V2</accession>
<comment type="similarity">
    <text evidence="1 9">Belongs to the sigma-54 factor family.</text>
</comment>
<keyword evidence="7 9" id="KW-0238">DNA-binding</keyword>
<evidence type="ECO:0000256" key="9">
    <source>
        <dbReference type="PIRNR" id="PIRNR000774"/>
    </source>
</evidence>
<evidence type="ECO:0000256" key="6">
    <source>
        <dbReference type="ARBA" id="ARBA00023082"/>
    </source>
</evidence>
<dbReference type="PANTHER" id="PTHR32248:SF4">
    <property type="entry name" value="RNA POLYMERASE SIGMA-54 FACTOR"/>
    <property type="match status" value="1"/>
</dbReference>
<evidence type="ECO:0000313" key="12">
    <source>
        <dbReference type="EMBL" id="KAB2674574.1"/>
    </source>
</evidence>
<dbReference type="GO" id="GO:0006352">
    <property type="term" value="P:DNA-templated transcription initiation"/>
    <property type="evidence" value="ECO:0007669"/>
    <property type="project" value="InterPro"/>
</dbReference>
<dbReference type="Pfam" id="PF04552">
    <property type="entry name" value="Sigma54_DBD"/>
    <property type="match status" value="1"/>
</dbReference>
<feature type="domain" description="RNA polymerase sigma factor 54 DNA-binding" evidence="10">
    <location>
        <begin position="307"/>
        <end position="450"/>
    </location>
</feature>
<comment type="caution">
    <text evidence="12">The sequence shown here is derived from an EMBL/GenBank/DDBJ whole genome shotgun (WGS) entry which is preliminary data.</text>
</comment>
<dbReference type="InterPro" id="IPR038709">
    <property type="entry name" value="RpoN_core-bd_sf"/>
</dbReference>
<dbReference type="PANTHER" id="PTHR32248">
    <property type="entry name" value="RNA POLYMERASE SIGMA-54 FACTOR"/>
    <property type="match status" value="1"/>
</dbReference>